<dbReference type="EnsemblPlants" id="TraesCS1D02G169000.1">
    <property type="protein sequence ID" value="TraesCS1D02G169000.1.cds1"/>
    <property type="gene ID" value="TraesCS1D02G169000"/>
</dbReference>
<dbReference type="STRING" id="4565.A0A3B5ZSW2"/>
<name>A0A3B5ZSW2_WHEAT</name>
<dbReference type="Gramene" id="TraesJUL1D03G00482290.1">
    <property type="protein sequence ID" value="TraesJUL1D03G00482290.1.CDS1"/>
    <property type="gene ID" value="TraesJUL1D03G00482290"/>
</dbReference>
<dbReference type="Gramene" id="TraesCLE_scaffold_012955_01G000300.1">
    <property type="protein sequence ID" value="TraesCLE_scaffold_012955_01G000300.1"/>
    <property type="gene ID" value="TraesCLE_scaffold_012955_01G000300"/>
</dbReference>
<organism evidence="2">
    <name type="scientific">Triticum aestivum</name>
    <name type="common">Wheat</name>
    <dbReference type="NCBI Taxonomy" id="4565"/>
    <lineage>
        <taxon>Eukaryota</taxon>
        <taxon>Viridiplantae</taxon>
        <taxon>Streptophyta</taxon>
        <taxon>Embryophyta</taxon>
        <taxon>Tracheophyta</taxon>
        <taxon>Spermatophyta</taxon>
        <taxon>Magnoliopsida</taxon>
        <taxon>Liliopsida</taxon>
        <taxon>Poales</taxon>
        <taxon>Poaceae</taxon>
        <taxon>BOP clade</taxon>
        <taxon>Pooideae</taxon>
        <taxon>Triticodae</taxon>
        <taxon>Triticeae</taxon>
        <taxon>Triticinae</taxon>
        <taxon>Triticum</taxon>
    </lineage>
</organism>
<dbReference type="Gramene" id="TraesSTA1D03G00478160.1">
    <property type="protein sequence ID" value="TraesSTA1D03G00478160.1.CDS1"/>
    <property type="gene ID" value="TraesSTA1D03G00478160"/>
</dbReference>
<dbReference type="InterPro" id="IPR011676">
    <property type="entry name" value="DUF1618"/>
</dbReference>
<dbReference type="AlphaFoldDB" id="A0A3B5ZSW2"/>
<dbReference type="Gramene" id="TraesLDM1D03G00482030.1">
    <property type="protein sequence ID" value="TraesLDM1D03G00482030.1.CDS1"/>
    <property type="gene ID" value="TraesLDM1D03G00482030"/>
</dbReference>
<dbReference type="Gramene" id="TraesROB_scaffold_100908_01G000300.1">
    <property type="protein sequence ID" value="TraesROB_scaffold_100908_01G000300.1"/>
    <property type="gene ID" value="TraesROB_scaffold_100908_01G000300"/>
</dbReference>
<dbReference type="PANTHER" id="PTHR33074">
    <property type="entry name" value="EXPRESSED PROTEIN-RELATED"/>
    <property type="match status" value="1"/>
</dbReference>
<dbReference type="Gramene" id="TraesCS1D03G0433800.1">
    <property type="protein sequence ID" value="TraesCS1D03G0433800.1.CDS1"/>
    <property type="gene ID" value="TraesCS1D03G0433800"/>
</dbReference>
<reference evidence="2" key="1">
    <citation type="submission" date="2018-08" db="EMBL/GenBank/DDBJ databases">
        <authorList>
            <person name="Rossello M."/>
        </authorList>
    </citation>
    <scope>NUCLEOTIDE SEQUENCE [LARGE SCALE GENOMIC DNA]</scope>
    <source>
        <strain evidence="2">cv. Chinese Spring</strain>
    </source>
</reference>
<keyword evidence="3" id="KW-1185">Reference proteome</keyword>
<dbReference type="PANTHER" id="PTHR33074:SF14">
    <property type="entry name" value="DUF1618 DOMAIN-CONTAINING PROTEIN"/>
    <property type="match status" value="1"/>
</dbReference>
<proteinExistence type="predicted"/>
<dbReference type="Gramene" id="TraesNOR1D03G00486920.1">
    <property type="protein sequence ID" value="TraesNOR1D03G00486920.1.CDS1"/>
    <property type="gene ID" value="TraesNOR1D03G00486920"/>
</dbReference>
<evidence type="ECO:0000313" key="2">
    <source>
        <dbReference type="EnsemblPlants" id="TraesCS1D02G169000.1.cds1"/>
    </source>
</evidence>
<dbReference type="Gramene" id="TraesCS1D02G169000.1">
    <property type="protein sequence ID" value="TraesCS1D02G169000.1.cds1"/>
    <property type="gene ID" value="TraesCS1D02G169000"/>
</dbReference>
<sequence length="454" mass="50475">MGFTLPAAMASTSATLPGWSMLDRFVFWSENFAFPKDAASTLAPGTNSMDQKFRICFKLVDPPGVSRLYLQMEDGLWQSHSFDIVAAHRAALLLQMSYPIQVPGYDAIIPMIDHFLYRAAGGGSPPSLERLPPLDGTIAQLQDRIKARASDDATTNQLLRRLRGLDLGVLCRGGDEVAVAELEITGSMAPPKLHVLCPSTSSSWEVKHPPIVPCDAAKEFDLGEFFRCFDAHAVVSFRSYLCWVDYSLGILFCDVFDESPKLLNLELPAQLPQLHREVMGRAWAEAYHAVGVTEGEVMKFVKLVRDKDELSETTGPATDAFTITSWSLKITESNGMMKWEQDAFLRSSEIGFDGFTHLPRTPLEFPLISMYEPSVVYFMIGHDQASYMYNKVWIVAVDISNGKVKSSSAYINGVEQVGDLCGEEALYFAKEKPQCYTSFLPADFAKHLNLFGTR</sequence>
<dbReference type="Gramene" id="TraesSYM1D03G00486150.1">
    <property type="protein sequence ID" value="TraesSYM1D03G00486150.1.CDS1"/>
    <property type="gene ID" value="TraesSYM1D03G00486150"/>
</dbReference>
<dbReference type="Pfam" id="PF07762">
    <property type="entry name" value="DUF1618"/>
    <property type="match status" value="1"/>
</dbReference>
<evidence type="ECO:0000259" key="1">
    <source>
        <dbReference type="Pfam" id="PF07762"/>
    </source>
</evidence>
<dbReference type="Gramene" id="TraesWEE_scaffold_095715_01G000100.1">
    <property type="protein sequence ID" value="TraesWEE_scaffold_095715_01G000100.1"/>
    <property type="gene ID" value="TraesWEE_scaffold_095715_01G000100"/>
</dbReference>
<dbReference type="Proteomes" id="UP000019116">
    <property type="component" value="Chromosome 1D"/>
</dbReference>
<dbReference type="Gramene" id="TraesCAD_scaffold_089938_01G000300.1">
    <property type="protein sequence ID" value="TraesCAD_scaffold_089938_01G000300.1"/>
    <property type="gene ID" value="TraesCAD_scaffold_089938_01G000300"/>
</dbReference>
<dbReference type="Gramene" id="TraesARI1D03G00485030.1">
    <property type="protein sequence ID" value="TraesARI1D03G00485030.1.CDS1"/>
    <property type="gene ID" value="TraesARI1D03G00485030"/>
</dbReference>
<reference evidence="2" key="2">
    <citation type="submission" date="2018-10" db="UniProtKB">
        <authorList>
            <consortium name="EnsemblPlants"/>
        </authorList>
    </citation>
    <scope>IDENTIFICATION</scope>
</reference>
<dbReference type="Gramene" id="TraesLAC1D03G00482980.1">
    <property type="protein sequence ID" value="TraesLAC1D03G00482980.1.CDS1"/>
    <property type="gene ID" value="TraesLAC1D03G00482980"/>
</dbReference>
<protein>
    <recommendedName>
        <fullName evidence="1">DUF1618 domain-containing protein</fullName>
    </recommendedName>
</protein>
<dbReference type="Gramene" id="TraesPARA_EIv1.0_0269980.1">
    <property type="protein sequence ID" value="TraesPARA_EIv1.0_0269980.1.CDS1"/>
    <property type="gene ID" value="TraesPARA_EIv1.0_0269980"/>
</dbReference>
<dbReference type="OMA" id="WSENFAF"/>
<feature type="domain" description="DUF1618" evidence="1">
    <location>
        <begin position="243"/>
        <end position="377"/>
    </location>
</feature>
<accession>A0A3B5ZSW2</accession>
<evidence type="ECO:0000313" key="3">
    <source>
        <dbReference type="Proteomes" id="UP000019116"/>
    </source>
</evidence>
<dbReference type="Gramene" id="TraesJAG1D03G00478800.1">
    <property type="protein sequence ID" value="TraesJAG1D03G00478800.1.CDS1"/>
    <property type="gene ID" value="TraesJAG1D03G00478800"/>
</dbReference>
<dbReference type="OrthoDB" id="693343at2759"/>
<dbReference type="Gramene" id="TraesMAC1D03G00478950.1">
    <property type="protein sequence ID" value="TraesMAC1D03G00478950.1.CDS1"/>
    <property type="gene ID" value="TraesMAC1D03G00478950"/>
</dbReference>